<organism evidence="9 10">
    <name type="scientific">Parelaphostrongylus tenuis</name>
    <name type="common">Meningeal worm</name>
    <dbReference type="NCBI Taxonomy" id="148309"/>
    <lineage>
        <taxon>Eukaryota</taxon>
        <taxon>Metazoa</taxon>
        <taxon>Ecdysozoa</taxon>
        <taxon>Nematoda</taxon>
        <taxon>Chromadorea</taxon>
        <taxon>Rhabditida</taxon>
        <taxon>Rhabditina</taxon>
        <taxon>Rhabditomorpha</taxon>
        <taxon>Strongyloidea</taxon>
        <taxon>Metastrongylidae</taxon>
        <taxon>Parelaphostrongylus</taxon>
    </lineage>
</organism>
<evidence type="ECO:0000256" key="1">
    <source>
        <dbReference type="ARBA" id="ARBA00004604"/>
    </source>
</evidence>
<accession>A0AAD5R596</accession>
<comment type="subcellular location">
    <subcellularLocation>
        <location evidence="1">Nucleus</location>
        <location evidence="1">Nucleolus</location>
    </subcellularLocation>
</comment>
<dbReference type="SMART" id="SM00320">
    <property type="entry name" value="WD40"/>
    <property type="match status" value="6"/>
</dbReference>
<reference evidence="9" key="1">
    <citation type="submission" date="2021-06" db="EMBL/GenBank/DDBJ databases">
        <title>Parelaphostrongylus tenuis whole genome reference sequence.</title>
        <authorList>
            <person name="Garwood T.J."/>
            <person name="Larsen P.A."/>
            <person name="Fountain-Jones N.M."/>
            <person name="Garbe J.R."/>
            <person name="Macchietto M.G."/>
            <person name="Kania S.A."/>
            <person name="Gerhold R.W."/>
            <person name="Richards J.E."/>
            <person name="Wolf T.M."/>
        </authorList>
    </citation>
    <scope>NUCLEOTIDE SEQUENCE</scope>
    <source>
        <strain evidence="9">MNPRO001-30</strain>
        <tissue evidence="9">Meninges</tissue>
    </source>
</reference>
<evidence type="ECO:0000256" key="2">
    <source>
        <dbReference type="ARBA" id="ARBA00005649"/>
    </source>
</evidence>
<keyword evidence="5" id="KW-0539">Nucleus</keyword>
<dbReference type="EMBL" id="JAHQIW010006700">
    <property type="protein sequence ID" value="KAJ1369925.1"/>
    <property type="molecule type" value="Genomic_DNA"/>
</dbReference>
<dbReference type="PROSITE" id="PS50294">
    <property type="entry name" value="WD_REPEATS_REGION"/>
    <property type="match status" value="2"/>
</dbReference>
<proteinExistence type="inferred from homology"/>
<dbReference type="Pfam" id="PF00400">
    <property type="entry name" value="WD40"/>
    <property type="match status" value="3"/>
</dbReference>
<protein>
    <recommendedName>
        <fullName evidence="8">Sof1-like protein domain-containing protein</fullName>
    </recommendedName>
</protein>
<keyword evidence="6" id="KW-0687">Ribonucleoprotein</keyword>
<keyword evidence="3 7" id="KW-0853">WD repeat</keyword>
<evidence type="ECO:0000256" key="5">
    <source>
        <dbReference type="ARBA" id="ARBA00023242"/>
    </source>
</evidence>
<evidence type="ECO:0000256" key="6">
    <source>
        <dbReference type="ARBA" id="ARBA00023274"/>
    </source>
</evidence>
<dbReference type="Gene3D" id="2.130.10.10">
    <property type="entry name" value="YVTN repeat-like/Quinoprotein amine dehydrogenase"/>
    <property type="match status" value="2"/>
</dbReference>
<dbReference type="PANTHER" id="PTHR22851">
    <property type="entry name" value="U3 SMALL NUCLEOLAR RNA U3 SNORNA ASSOCIATED PROTEIN"/>
    <property type="match status" value="1"/>
</dbReference>
<dbReference type="FunFam" id="2.130.10.10:FF:001900">
    <property type="entry name" value="DDB1- and CUL4-associated factor 13"/>
    <property type="match status" value="1"/>
</dbReference>
<dbReference type="InterPro" id="IPR036322">
    <property type="entry name" value="WD40_repeat_dom_sf"/>
</dbReference>
<gene>
    <name evidence="9" type="ORF">KIN20_031536</name>
</gene>
<evidence type="ECO:0000313" key="10">
    <source>
        <dbReference type="Proteomes" id="UP001196413"/>
    </source>
</evidence>
<name>A0AAD5R596_PARTN</name>
<dbReference type="SUPFAM" id="SSF50978">
    <property type="entry name" value="WD40 repeat-like"/>
    <property type="match status" value="1"/>
</dbReference>
<dbReference type="InterPro" id="IPR051733">
    <property type="entry name" value="WD_repeat_DCAF13/WDSOF1"/>
</dbReference>
<dbReference type="InterPro" id="IPR001680">
    <property type="entry name" value="WD40_rpt"/>
</dbReference>
<dbReference type="Proteomes" id="UP001196413">
    <property type="component" value="Unassembled WGS sequence"/>
</dbReference>
<feature type="repeat" description="WD" evidence="7">
    <location>
        <begin position="62"/>
        <end position="104"/>
    </location>
</feature>
<evidence type="ECO:0000256" key="7">
    <source>
        <dbReference type="PROSITE-ProRule" id="PRU00221"/>
    </source>
</evidence>
<comment type="caution">
    <text evidence="9">The sequence shown here is derived from an EMBL/GenBank/DDBJ whole genome shotgun (WGS) entry which is preliminary data.</text>
</comment>
<dbReference type="InterPro" id="IPR015943">
    <property type="entry name" value="WD40/YVTN_repeat-like_dom_sf"/>
</dbReference>
<feature type="domain" description="Sof1-like protein" evidence="8">
    <location>
        <begin position="358"/>
        <end position="442"/>
    </location>
</feature>
<keyword evidence="4" id="KW-0677">Repeat</keyword>
<evidence type="ECO:0000256" key="3">
    <source>
        <dbReference type="ARBA" id="ARBA00022574"/>
    </source>
</evidence>
<comment type="similarity">
    <text evidence="2">Belongs to the WD repeat DCAF13/WDSOF1 family.</text>
</comment>
<keyword evidence="10" id="KW-1185">Reference proteome</keyword>
<evidence type="ECO:0000313" key="9">
    <source>
        <dbReference type="EMBL" id="KAJ1369925.1"/>
    </source>
</evidence>
<dbReference type="InterPro" id="IPR007287">
    <property type="entry name" value="Sof1"/>
</dbReference>
<sequence length="457" mass="51599">MKVKMISRNPDDYQRETNKDIYKVVRNWNAPEDPFRAQTEYTRALNATKLERVFAKPFVASLDGHVEGVHILAKHPNRPSIVLSGARDGQVKVWALARRHCLATFQTHNGPVNGISVDKVTGDSFITVGQDCAINRWRLPQTSSVVGGISCDHTDSVLLDGVAHAVSHLANSSQFVTCGDGVTVWSAQGTTRIREYDVGHDTAHVVRANPIEEAVLVGATSDRSIFVIDTRQAVALKKVTMKLRPNMISWNPLEAYTFAVASDDYNLYTFDMRYLDSPKFIHTGHTAAVVDLDYSPTGQEIVSGSFDRSVRIFRANESRSRDVYHTKRMSNVLSVLWSMDNKFVLSGSNEMNVRVWKAKAAEKIGPLAPREKAAFMYNEKLREQFKEHPEIRRIARHRNVPRSIFHASREHAAIRASQSRKEFNRRRAEGVKDEEVEFVPLVRKAMVRSSIEASKQR</sequence>
<dbReference type="PANTHER" id="PTHR22851:SF0">
    <property type="entry name" value="DDB1- AND CUL4-ASSOCIATED FACTOR 13"/>
    <property type="match status" value="1"/>
</dbReference>
<evidence type="ECO:0000259" key="8">
    <source>
        <dbReference type="Pfam" id="PF04158"/>
    </source>
</evidence>
<feature type="repeat" description="WD" evidence="7">
    <location>
        <begin position="325"/>
        <end position="366"/>
    </location>
</feature>
<feature type="repeat" description="WD" evidence="7">
    <location>
        <begin position="282"/>
        <end position="323"/>
    </location>
</feature>
<dbReference type="PROSITE" id="PS50082">
    <property type="entry name" value="WD_REPEATS_2"/>
    <property type="match status" value="3"/>
</dbReference>
<evidence type="ECO:0000256" key="4">
    <source>
        <dbReference type="ARBA" id="ARBA00022737"/>
    </source>
</evidence>
<dbReference type="Pfam" id="PF04158">
    <property type="entry name" value="Sof1"/>
    <property type="match status" value="1"/>
</dbReference>
<dbReference type="AlphaFoldDB" id="A0AAD5R596"/>
<dbReference type="GO" id="GO:0000462">
    <property type="term" value="P:maturation of SSU-rRNA from tricistronic rRNA transcript (SSU-rRNA, 5.8S rRNA, LSU-rRNA)"/>
    <property type="evidence" value="ECO:0007669"/>
    <property type="project" value="TreeGrafter"/>
</dbReference>
<dbReference type="GO" id="GO:0032040">
    <property type="term" value="C:small-subunit processome"/>
    <property type="evidence" value="ECO:0007669"/>
    <property type="project" value="TreeGrafter"/>
</dbReference>